<evidence type="ECO:0000256" key="1">
    <source>
        <dbReference type="ARBA" id="ARBA00022729"/>
    </source>
</evidence>
<dbReference type="SUPFAM" id="SSF53850">
    <property type="entry name" value="Periplasmic binding protein-like II"/>
    <property type="match status" value="1"/>
</dbReference>
<organism evidence="3 4">
    <name type="scientific">Tepidimicrobium xylanilyticum</name>
    <dbReference type="NCBI Taxonomy" id="1123352"/>
    <lineage>
        <taxon>Bacteria</taxon>
        <taxon>Bacillati</taxon>
        <taxon>Bacillota</taxon>
        <taxon>Tissierellia</taxon>
        <taxon>Tissierellales</taxon>
        <taxon>Tepidimicrobiaceae</taxon>
        <taxon>Tepidimicrobium</taxon>
    </lineage>
</organism>
<dbReference type="AlphaFoldDB" id="A0A1H3DHX9"/>
<dbReference type="OrthoDB" id="9766989at2"/>
<gene>
    <name evidence="3" type="ORF">SAMN05660923_02671</name>
</gene>
<dbReference type="PANTHER" id="PTHR30006:SF2">
    <property type="entry name" value="ABC TRANSPORTER SUBSTRATE-BINDING PROTEIN"/>
    <property type="match status" value="1"/>
</dbReference>
<keyword evidence="4" id="KW-1185">Reference proteome</keyword>
<proteinExistence type="predicted"/>
<accession>A0A1H3DHX9</accession>
<keyword evidence="1" id="KW-0732">Signal</keyword>
<dbReference type="RefSeq" id="WP_093754508.1">
    <property type="nucleotide sequence ID" value="NZ_FNNG01000015.1"/>
</dbReference>
<dbReference type="EMBL" id="FNNG01000015">
    <property type="protein sequence ID" value="SDX65269.1"/>
    <property type="molecule type" value="Genomic_DNA"/>
</dbReference>
<sequence length="408" mass="46989">MNKYFSIKDKVYDITEKYPETIDVFVSQGFTQLVNEKMRKLMGKTITLEMALKTKKVNVELFTQKLIEVIEQNRKSIDDSLTLQEEKKEADVRISGVLPCPVRIPLMDSFNKWMEEEGKSLNVSLAHELKAASSGVDWLKDEIERAETEESLSDIFISAGFDLFFDNSLMKRFKDKGIFEDITGLERLNEDFQNENIDLQDPDREYSIIGVVPAVFLINKEEVEGDKIPTSWADLLEPEFENRVSLPISDFDLFNAILLNIYKLYGEEGIKKLGKSLFRGMHPSEMVKSHMKSKRPAITIMPYFFTKMTREGGPMQAIWPEDGAIISPIFLLSKKSKKDILKPFVQFFASKEVGEILSHNGRFPSTNPEVDNGISEDKRFIWLGWDFIKENDIGKLIEECERIFNESI</sequence>
<evidence type="ECO:0000313" key="4">
    <source>
        <dbReference type="Proteomes" id="UP000198828"/>
    </source>
</evidence>
<evidence type="ECO:0000313" key="3">
    <source>
        <dbReference type="EMBL" id="SDX65269.1"/>
    </source>
</evidence>
<dbReference type="Pfam" id="PF13343">
    <property type="entry name" value="SBP_bac_6"/>
    <property type="match status" value="1"/>
</dbReference>
<dbReference type="InterPro" id="IPR038062">
    <property type="entry name" value="ScdA-like_N_sf"/>
</dbReference>
<dbReference type="Gene3D" id="1.10.3910.10">
    <property type="entry name" value="SP0561-like"/>
    <property type="match status" value="1"/>
</dbReference>
<dbReference type="Proteomes" id="UP000198828">
    <property type="component" value="Unassembled WGS sequence"/>
</dbReference>
<protein>
    <submittedName>
        <fullName evidence="3">ABC-type Fe3+ transport system, substrate-binding protein</fullName>
    </submittedName>
</protein>
<dbReference type="PANTHER" id="PTHR30006">
    <property type="entry name" value="THIAMINE-BINDING PERIPLASMIC PROTEIN-RELATED"/>
    <property type="match status" value="1"/>
</dbReference>
<dbReference type="SUPFAM" id="SSF140683">
    <property type="entry name" value="SP0561-like"/>
    <property type="match status" value="1"/>
</dbReference>
<evidence type="ECO:0000259" key="2">
    <source>
        <dbReference type="Pfam" id="PF08984"/>
    </source>
</evidence>
<reference evidence="3 4" key="1">
    <citation type="submission" date="2016-10" db="EMBL/GenBank/DDBJ databases">
        <authorList>
            <person name="de Groot N.N."/>
        </authorList>
    </citation>
    <scope>NUCLEOTIDE SEQUENCE [LARGE SCALE GENOMIC DNA]</scope>
    <source>
        <strain evidence="3 4">DSM 23310</strain>
    </source>
</reference>
<dbReference type="GO" id="GO:0030288">
    <property type="term" value="C:outer membrane-bounded periplasmic space"/>
    <property type="evidence" value="ECO:0007669"/>
    <property type="project" value="TreeGrafter"/>
</dbReference>
<dbReference type="GO" id="GO:0030976">
    <property type="term" value="F:thiamine pyrophosphate binding"/>
    <property type="evidence" value="ECO:0007669"/>
    <property type="project" value="TreeGrafter"/>
</dbReference>
<dbReference type="Gene3D" id="3.40.190.10">
    <property type="entry name" value="Periplasmic binding protein-like II"/>
    <property type="match status" value="2"/>
</dbReference>
<feature type="domain" description="DUF1858" evidence="2">
    <location>
        <begin position="8"/>
        <end position="62"/>
    </location>
</feature>
<dbReference type="GO" id="GO:0015888">
    <property type="term" value="P:thiamine transport"/>
    <property type="evidence" value="ECO:0007669"/>
    <property type="project" value="TreeGrafter"/>
</dbReference>
<name>A0A1H3DHX9_9FIRM</name>
<dbReference type="Pfam" id="PF08984">
    <property type="entry name" value="DUF1858"/>
    <property type="match status" value="1"/>
</dbReference>
<dbReference type="GO" id="GO:0030975">
    <property type="term" value="F:thiamine binding"/>
    <property type="evidence" value="ECO:0007669"/>
    <property type="project" value="TreeGrafter"/>
</dbReference>
<dbReference type="InterPro" id="IPR015077">
    <property type="entry name" value="DUF1858"/>
</dbReference>